<feature type="coiled-coil region" evidence="1">
    <location>
        <begin position="97"/>
        <end position="124"/>
    </location>
</feature>
<dbReference type="InterPro" id="IPR001932">
    <property type="entry name" value="PPM-type_phosphatase-like_dom"/>
</dbReference>
<keyword evidence="1" id="KW-0175">Coiled coil</keyword>
<keyword evidence="4" id="KW-0378">Hydrolase</keyword>
<dbReference type="RefSeq" id="WP_094758244.1">
    <property type="nucleotide sequence ID" value="NZ_CAJPQC010000004.1"/>
</dbReference>
<dbReference type="AlphaFoldDB" id="A0A7Z9D573"/>
<evidence type="ECO:0000313" key="4">
    <source>
        <dbReference type="EMBL" id="VEI22516.1"/>
    </source>
</evidence>
<dbReference type="GeneID" id="93861301"/>
<feature type="region of interest" description="Disordered" evidence="2">
    <location>
        <begin position="68"/>
        <end position="93"/>
    </location>
</feature>
<feature type="compositionally biased region" description="Basic and acidic residues" evidence="2">
    <location>
        <begin position="76"/>
        <end position="86"/>
    </location>
</feature>
<dbReference type="InterPro" id="IPR015655">
    <property type="entry name" value="PP2C"/>
</dbReference>
<proteinExistence type="predicted"/>
<protein>
    <submittedName>
        <fullName evidence="4">Serine/threonine phosphatase stp</fullName>
        <ecNumber evidence="4">3.1.3.16</ecNumber>
    </submittedName>
</protein>
<dbReference type="SUPFAM" id="SSF81606">
    <property type="entry name" value="PP2C-like"/>
    <property type="match status" value="1"/>
</dbReference>
<organism evidence="4 5">
    <name type="scientific">Rothia aeria</name>
    <dbReference type="NCBI Taxonomy" id="172042"/>
    <lineage>
        <taxon>Bacteria</taxon>
        <taxon>Bacillati</taxon>
        <taxon>Actinomycetota</taxon>
        <taxon>Actinomycetes</taxon>
        <taxon>Micrococcales</taxon>
        <taxon>Micrococcaceae</taxon>
        <taxon>Rothia</taxon>
    </lineage>
</organism>
<dbReference type="Gene3D" id="3.60.40.10">
    <property type="entry name" value="PPM-type phosphatase domain"/>
    <property type="match status" value="1"/>
</dbReference>
<feature type="domain" description="PPM-type phosphatase" evidence="3">
    <location>
        <begin position="8"/>
        <end position="292"/>
    </location>
</feature>
<dbReference type="InterPro" id="IPR036457">
    <property type="entry name" value="PPM-type-like_dom_sf"/>
</dbReference>
<name>A0A7Z9D573_9MICC</name>
<dbReference type="PROSITE" id="PS51746">
    <property type="entry name" value="PPM_2"/>
    <property type="match status" value="1"/>
</dbReference>
<dbReference type="CDD" id="cd00143">
    <property type="entry name" value="PP2Cc"/>
    <property type="match status" value="1"/>
</dbReference>
<reference evidence="4 5" key="1">
    <citation type="submission" date="2018-12" db="EMBL/GenBank/DDBJ databases">
        <authorList>
            <consortium name="Pathogen Informatics"/>
        </authorList>
    </citation>
    <scope>NUCLEOTIDE SEQUENCE [LARGE SCALE GENOMIC DNA]</scope>
    <source>
        <strain evidence="4 5">NCTC10207</strain>
    </source>
</reference>
<evidence type="ECO:0000256" key="1">
    <source>
        <dbReference type="SAM" id="Coils"/>
    </source>
</evidence>
<evidence type="ECO:0000259" key="3">
    <source>
        <dbReference type="PROSITE" id="PS51746"/>
    </source>
</evidence>
<evidence type="ECO:0000256" key="2">
    <source>
        <dbReference type="SAM" id="MobiDB-lite"/>
    </source>
</evidence>
<dbReference type="EC" id="3.1.3.16" evidence="4"/>
<dbReference type="Proteomes" id="UP000282386">
    <property type="component" value="Chromosome"/>
</dbReference>
<dbReference type="PANTHER" id="PTHR47992">
    <property type="entry name" value="PROTEIN PHOSPHATASE"/>
    <property type="match status" value="1"/>
</dbReference>
<gene>
    <name evidence="4" type="primary">stp_2</name>
    <name evidence="4" type="ORF">NCTC10207_00594</name>
</gene>
<evidence type="ECO:0000313" key="5">
    <source>
        <dbReference type="Proteomes" id="UP000282386"/>
    </source>
</evidence>
<sequence>MSTNLHMRTGSATHRGVYRENNEDSMIVAGTLCVVADGMGGHEAGEVASRLCVRQLAYSSFFTLPGGMSPEEQEDYERRVHDENKGKSNRRKTSELNNEILRTLERLRSLIGEANDQIKGALSKAGGTTVTGAWLTRIGSQQLWVIFNVGDSRTYRLVREQEGFHHSEMEMLPGNAGSASLEQVTADHSEVQYLVDEGQITQLEALTHPRRNVITRALGTGNYWEPDFWVFPAHEGDRVMLCSDGLSGELSHEYMARVLTSVRHPQDAADVLQYEALRSGGRDNITVIVADAIVPDED</sequence>
<accession>A0A7Z9D573</accession>
<dbReference type="SMART" id="SM00332">
    <property type="entry name" value="PP2Cc"/>
    <property type="match status" value="1"/>
</dbReference>
<dbReference type="Pfam" id="PF13672">
    <property type="entry name" value="PP2C_2"/>
    <property type="match status" value="1"/>
</dbReference>
<dbReference type="GO" id="GO:0004722">
    <property type="term" value="F:protein serine/threonine phosphatase activity"/>
    <property type="evidence" value="ECO:0007669"/>
    <property type="project" value="UniProtKB-EC"/>
</dbReference>
<dbReference type="SMART" id="SM00331">
    <property type="entry name" value="PP2C_SIG"/>
    <property type="match status" value="1"/>
</dbReference>
<dbReference type="EMBL" id="LR134479">
    <property type="protein sequence ID" value="VEI22516.1"/>
    <property type="molecule type" value="Genomic_DNA"/>
</dbReference>